<evidence type="ECO:0000313" key="3">
    <source>
        <dbReference type="Proteomes" id="UP000481043"/>
    </source>
</evidence>
<gene>
    <name evidence="2" type="ORF">G4D63_06890</name>
</gene>
<dbReference type="SUPFAM" id="SSF55729">
    <property type="entry name" value="Acyl-CoA N-acyltransferases (Nat)"/>
    <property type="match status" value="1"/>
</dbReference>
<dbReference type="Pfam" id="PF13302">
    <property type="entry name" value="Acetyltransf_3"/>
    <property type="match status" value="1"/>
</dbReference>
<feature type="domain" description="N-acetyltransferase" evidence="1">
    <location>
        <begin position="11"/>
        <end position="162"/>
    </location>
</feature>
<dbReference type="PANTHER" id="PTHR43415">
    <property type="entry name" value="SPERMIDINE N(1)-ACETYLTRANSFERASE"/>
    <property type="match status" value="1"/>
</dbReference>
<comment type="caution">
    <text evidence="2">The sequence shown here is derived from an EMBL/GenBank/DDBJ whole genome shotgun (WGS) entry which is preliminary data.</text>
</comment>
<dbReference type="Proteomes" id="UP000481043">
    <property type="component" value="Unassembled WGS sequence"/>
</dbReference>
<dbReference type="RefSeq" id="WP_163178920.1">
    <property type="nucleotide sequence ID" value="NZ_JAAIWM010000002.1"/>
</dbReference>
<dbReference type="EMBL" id="JAAIWM010000002">
    <property type="protein sequence ID" value="NEY71468.1"/>
    <property type="molecule type" value="Genomic_DNA"/>
</dbReference>
<sequence>MELNVQHAQPIKIRPLTIEDFGYVLNWSQDDSFCSANEWEKKRNKEELFRWWEGCVKRETDDFIRMGIEFEKRLIGYVDLACIKGKTAELGIAIGESDLWGNGIGVKSCLCMMEFAVKNLGITVFYAETHETNNRSRKMLDKIGFKEISRNGSETYLGKESQLIQYSCCIGGEL</sequence>
<dbReference type="InterPro" id="IPR000182">
    <property type="entry name" value="GNAT_dom"/>
</dbReference>
<reference evidence="2 3" key="1">
    <citation type="submission" date="2020-02" db="EMBL/GenBank/DDBJ databases">
        <title>Bacillus aquiflavi sp. nov., isolated from yellow water of strong flavor Chinese baijiu in Yibin region of China.</title>
        <authorList>
            <person name="Xie J."/>
        </authorList>
    </citation>
    <scope>NUCLEOTIDE SEQUENCE [LARGE SCALE GENOMIC DNA]</scope>
    <source>
        <strain evidence="2 3">SA4</strain>
    </source>
</reference>
<dbReference type="InterPro" id="IPR016181">
    <property type="entry name" value="Acyl_CoA_acyltransferase"/>
</dbReference>
<proteinExistence type="predicted"/>
<organism evidence="2 3">
    <name type="scientific">Bacillus mesophilus</name>
    <dbReference type="NCBI Taxonomy" id="1808955"/>
    <lineage>
        <taxon>Bacteria</taxon>
        <taxon>Bacillati</taxon>
        <taxon>Bacillota</taxon>
        <taxon>Bacilli</taxon>
        <taxon>Bacillales</taxon>
        <taxon>Bacillaceae</taxon>
        <taxon>Bacillus</taxon>
    </lineage>
</organism>
<protein>
    <submittedName>
        <fullName evidence="2">GNAT family N-acetyltransferase</fullName>
    </submittedName>
</protein>
<accession>A0A6M0Q8Y1</accession>
<name>A0A6M0Q8Y1_9BACI</name>
<keyword evidence="3" id="KW-1185">Reference proteome</keyword>
<dbReference type="PROSITE" id="PS51186">
    <property type="entry name" value="GNAT"/>
    <property type="match status" value="1"/>
</dbReference>
<dbReference type="Gene3D" id="3.40.630.30">
    <property type="match status" value="1"/>
</dbReference>
<evidence type="ECO:0000259" key="1">
    <source>
        <dbReference type="PROSITE" id="PS51186"/>
    </source>
</evidence>
<dbReference type="GO" id="GO:0016747">
    <property type="term" value="F:acyltransferase activity, transferring groups other than amino-acyl groups"/>
    <property type="evidence" value="ECO:0007669"/>
    <property type="project" value="InterPro"/>
</dbReference>
<keyword evidence="2" id="KW-0808">Transferase</keyword>
<evidence type="ECO:0000313" key="2">
    <source>
        <dbReference type="EMBL" id="NEY71468.1"/>
    </source>
</evidence>
<dbReference type="AlphaFoldDB" id="A0A6M0Q8Y1"/>
<dbReference type="PANTHER" id="PTHR43415:SF3">
    <property type="entry name" value="GNAT-FAMILY ACETYLTRANSFERASE"/>
    <property type="match status" value="1"/>
</dbReference>